<evidence type="ECO:0000256" key="2">
    <source>
        <dbReference type="ARBA" id="ARBA00022475"/>
    </source>
</evidence>
<dbReference type="PANTHER" id="PTHR42770">
    <property type="entry name" value="AMINO ACID TRANSPORTER-RELATED"/>
    <property type="match status" value="1"/>
</dbReference>
<evidence type="ECO:0000256" key="7">
    <source>
        <dbReference type="SAM" id="Phobius"/>
    </source>
</evidence>
<feature type="transmembrane region" description="Helical" evidence="7">
    <location>
        <begin position="379"/>
        <end position="400"/>
    </location>
</feature>
<accession>A0ABS9WIT9</accession>
<feature type="transmembrane region" description="Helical" evidence="7">
    <location>
        <begin position="440"/>
        <end position="457"/>
    </location>
</feature>
<evidence type="ECO:0000256" key="5">
    <source>
        <dbReference type="ARBA" id="ARBA00023136"/>
    </source>
</evidence>
<evidence type="ECO:0000313" key="8">
    <source>
        <dbReference type="EMBL" id="MCI2242372.1"/>
    </source>
</evidence>
<dbReference type="EMBL" id="JAJMLW010000003">
    <property type="protein sequence ID" value="MCI2242372.1"/>
    <property type="molecule type" value="Genomic_DNA"/>
</dbReference>
<proteinExistence type="predicted"/>
<evidence type="ECO:0000256" key="6">
    <source>
        <dbReference type="SAM" id="MobiDB-lite"/>
    </source>
</evidence>
<dbReference type="InterPro" id="IPR050367">
    <property type="entry name" value="APC_superfamily"/>
</dbReference>
<feature type="transmembrane region" description="Helical" evidence="7">
    <location>
        <begin position="412"/>
        <end position="431"/>
    </location>
</feature>
<dbReference type="RefSeq" id="WP_242165570.1">
    <property type="nucleotide sequence ID" value="NZ_JAJMLW010000003.1"/>
</dbReference>
<sequence length="496" mass="52209">MKKHPAAPSAASAPAPSVPAASATPAPVASPGAMEAAAPVDDNLAAAPPTGAANGGFKRTLSVFDLVIYGLISMVPIAPFSIYASVFNASHGMPALTYLIALGAMLFTVLSFGVMINRFPSSGSIYTYATKGIGKLVGFVAGWLMLLQYLVGPTLCYIMAGLALNQYVPAVPVWGWCLMFMAFTAFVALRGMKTTIAVNRVALVGELLVLGLFLVLGIAYIIGHPATSGFSATAFFNPSAFNFGDTMGAVSLAAFSYVGFGCVATLTQEAKDGKTGPSRAMMIMILLLGAMFVLTCLVATWVDPSGKVFAGNEDNGFYLVAQMVAGPWLGIVCAVAVALAQGVFTGMVFEVSIVRVIYVMGRGGSLPRVLGKMDEKTGVPVVATLFVSCLSLAILPALLYLGMDEVAKVSNFGALSTYLILNFTVIWYYWVRQKDHSNPWRLLVCPVLGMAVTLAVLASLSNVAHIVGIIWIVLGVIYYLVTTRVLHHDVDLGDPA</sequence>
<feature type="transmembrane region" description="Helical" evidence="7">
    <location>
        <begin position="166"/>
        <end position="189"/>
    </location>
</feature>
<name>A0ABS9WIT9_9ACTN</name>
<dbReference type="Pfam" id="PF13520">
    <property type="entry name" value="AA_permease_2"/>
    <property type="match status" value="1"/>
</dbReference>
<keyword evidence="4 7" id="KW-1133">Transmembrane helix</keyword>
<dbReference type="InterPro" id="IPR002293">
    <property type="entry name" value="AA/rel_permease1"/>
</dbReference>
<feature type="region of interest" description="Disordered" evidence="6">
    <location>
        <begin position="1"/>
        <end position="23"/>
    </location>
</feature>
<feature type="transmembrane region" description="Helical" evidence="7">
    <location>
        <begin position="201"/>
        <end position="222"/>
    </location>
</feature>
<protein>
    <submittedName>
        <fullName evidence="8">APC family permease</fullName>
    </submittedName>
</protein>
<feature type="transmembrane region" description="Helical" evidence="7">
    <location>
        <begin position="136"/>
        <end position="160"/>
    </location>
</feature>
<dbReference type="Gene3D" id="1.20.1740.10">
    <property type="entry name" value="Amino acid/polyamine transporter I"/>
    <property type="match status" value="1"/>
</dbReference>
<comment type="caution">
    <text evidence="8">The sequence shown here is derived from an EMBL/GenBank/DDBJ whole genome shotgun (WGS) entry which is preliminary data.</text>
</comment>
<feature type="transmembrane region" description="Helical" evidence="7">
    <location>
        <begin position="328"/>
        <end position="358"/>
    </location>
</feature>
<keyword evidence="5 7" id="KW-0472">Membrane</keyword>
<comment type="subcellular location">
    <subcellularLocation>
        <location evidence="1">Cell membrane</location>
        <topology evidence="1">Multi-pass membrane protein</topology>
    </subcellularLocation>
</comment>
<evidence type="ECO:0000256" key="3">
    <source>
        <dbReference type="ARBA" id="ARBA00022692"/>
    </source>
</evidence>
<gene>
    <name evidence="8" type="ORF">LPT13_08420</name>
</gene>
<evidence type="ECO:0000313" key="9">
    <source>
        <dbReference type="Proteomes" id="UP001430755"/>
    </source>
</evidence>
<evidence type="ECO:0000256" key="4">
    <source>
        <dbReference type="ARBA" id="ARBA00022989"/>
    </source>
</evidence>
<feature type="transmembrane region" description="Helical" evidence="7">
    <location>
        <begin position="66"/>
        <end position="89"/>
    </location>
</feature>
<organism evidence="8 9">
    <name type="scientific">Adlercreutzia faecimuris</name>
    <dbReference type="NCBI Taxonomy" id="2897341"/>
    <lineage>
        <taxon>Bacteria</taxon>
        <taxon>Bacillati</taxon>
        <taxon>Actinomycetota</taxon>
        <taxon>Coriobacteriia</taxon>
        <taxon>Eggerthellales</taxon>
        <taxon>Eggerthellaceae</taxon>
        <taxon>Adlercreutzia</taxon>
    </lineage>
</organism>
<dbReference type="PANTHER" id="PTHR42770:SF16">
    <property type="entry name" value="AMINO ACID PERMEASE"/>
    <property type="match status" value="1"/>
</dbReference>
<feature type="transmembrane region" description="Helical" evidence="7">
    <location>
        <begin position="95"/>
        <end position="116"/>
    </location>
</feature>
<feature type="transmembrane region" description="Helical" evidence="7">
    <location>
        <begin position="247"/>
        <end position="268"/>
    </location>
</feature>
<feature type="transmembrane region" description="Helical" evidence="7">
    <location>
        <begin position="280"/>
        <end position="302"/>
    </location>
</feature>
<keyword evidence="9" id="KW-1185">Reference proteome</keyword>
<evidence type="ECO:0000256" key="1">
    <source>
        <dbReference type="ARBA" id="ARBA00004651"/>
    </source>
</evidence>
<keyword evidence="2" id="KW-1003">Cell membrane</keyword>
<feature type="transmembrane region" description="Helical" evidence="7">
    <location>
        <begin position="463"/>
        <end position="481"/>
    </location>
</feature>
<reference evidence="8" key="1">
    <citation type="submission" date="2021-11" db="EMBL/GenBank/DDBJ databases">
        <title>A Novel Adlercreutzia Species, isolated from a Allomyrina dichotoma larva feces.</title>
        <authorList>
            <person name="Suh M.K."/>
        </authorList>
    </citation>
    <scope>NUCLEOTIDE SEQUENCE</scope>
    <source>
        <strain evidence="8">JBNU-10</strain>
    </source>
</reference>
<keyword evidence="3 7" id="KW-0812">Transmembrane</keyword>
<dbReference type="PIRSF" id="PIRSF006060">
    <property type="entry name" value="AA_transporter"/>
    <property type="match status" value="1"/>
</dbReference>
<dbReference type="Proteomes" id="UP001430755">
    <property type="component" value="Unassembled WGS sequence"/>
</dbReference>